<gene>
    <name evidence="2" type="ORF">FMM08_06660</name>
</gene>
<reference evidence="2 3" key="1">
    <citation type="submission" date="2019-07" db="EMBL/GenBank/DDBJ databases">
        <title>Quadrisphaera sp. strain DD2A genome sequencing and assembly.</title>
        <authorList>
            <person name="Kim I."/>
        </authorList>
    </citation>
    <scope>NUCLEOTIDE SEQUENCE [LARGE SCALE GENOMIC DNA]</scope>
    <source>
        <strain evidence="2 3">DD2A</strain>
    </source>
</reference>
<dbReference type="OrthoDB" id="9786134at2"/>
<dbReference type="GO" id="GO:0030170">
    <property type="term" value="F:pyridoxal phosphate binding"/>
    <property type="evidence" value="ECO:0007669"/>
    <property type="project" value="InterPro"/>
</dbReference>
<accession>A0A5C8ZH45</accession>
<organism evidence="2 3">
    <name type="scientific">Quadrisphaera setariae</name>
    <dbReference type="NCBI Taxonomy" id="2593304"/>
    <lineage>
        <taxon>Bacteria</taxon>
        <taxon>Bacillati</taxon>
        <taxon>Actinomycetota</taxon>
        <taxon>Actinomycetes</taxon>
        <taxon>Kineosporiales</taxon>
        <taxon>Kineosporiaceae</taxon>
        <taxon>Quadrisphaera</taxon>
    </lineage>
</organism>
<dbReference type="PANTHER" id="PTHR30212:SF2">
    <property type="entry name" value="PROTEIN YIIM"/>
    <property type="match status" value="1"/>
</dbReference>
<dbReference type="InterPro" id="IPR005302">
    <property type="entry name" value="MoCF_Sase_C"/>
</dbReference>
<proteinExistence type="predicted"/>
<dbReference type="InterPro" id="IPR011037">
    <property type="entry name" value="Pyrv_Knase-like_insert_dom_sf"/>
</dbReference>
<dbReference type="PANTHER" id="PTHR30212">
    <property type="entry name" value="PROTEIN YIIM"/>
    <property type="match status" value="1"/>
</dbReference>
<dbReference type="EMBL" id="VKAC01000003">
    <property type="protein sequence ID" value="TXR57137.1"/>
    <property type="molecule type" value="Genomic_DNA"/>
</dbReference>
<dbReference type="AlphaFoldDB" id="A0A5C8ZH45"/>
<evidence type="ECO:0000313" key="3">
    <source>
        <dbReference type="Proteomes" id="UP000321234"/>
    </source>
</evidence>
<evidence type="ECO:0000313" key="2">
    <source>
        <dbReference type="EMBL" id="TXR57137.1"/>
    </source>
</evidence>
<dbReference type="GO" id="GO:0030151">
    <property type="term" value="F:molybdenum ion binding"/>
    <property type="evidence" value="ECO:0007669"/>
    <property type="project" value="InterPro"/>
</dbReference>
<comment type="caution">
    <text evidence="2">The sequence shown here is derived from an EMBL/GenBank/DDBJ whole genome shotgun (WGS) entry which is preliminary data.</text>
</comment>
<protein>
    <submittedName>
        <fullName evidence="2">MOSC domain-containing protein</fullName>
    </submittedName>
</protein>
<name>A0A5C8ZH45_9ACTN</name>
<dbReference type="GO" id="GO:0003824">
    <property type="term" value="F:catalytic activity"/>
    <property type="evidence" value="ECO:0007669"/>
    <property type="project" value="InterPro"/>
</dbReference>
<keyword evidence="3" id="KW-1185">Reference proteome</keyword>
<evidence type="ECO:0000259" key="1">
    <source>
        <dbReference type="PROSITE" id="PS51340"/>
    </source>
</evidence>
<sequence length="215" mass="23024">MGTLIAVCRVHQLLPDAGTVGVTAIDKRPVDGPVRVRALGAYGDVQADRYDHGGRDKALYAYAQEAADRWAAELEREVPPGLFGENLRTSGVDVDGAEVGERWRIGTGDDALEVEVTMPRTPCATFARRMGEERWVRRFARSGAPGAYLRVLRAGTVAAGDPVEVLSRPGHGVGVGRWLAQTDPADARTLLACAADGGLDLAPDVREVVEVVARR</sequence>
<dbReference type="PROSITE" id="PS51340">
    <property type="entry name" value="MOSC"/>
    <property type="match status" value="1"/>
</dbReference>
<dbReference type="Pfam" id="PF03473">
    <property type="entry name" value="MOSC"/>
    <property type="match status" value="1"/>
</dbReference>
<dbReference type="Gene3D" id="2.40.33.20">
    <property type="entry name" value="PK beta-barrel domain-like"/>
    <property type="match status" value="1"/>
</dbReference>
<dbReference type="InterPro" id="IPR052353">
    <property type="entry name" value="Benzoxazolinone_Detox_Enz"/>
</dbReference>
<dbReference type="SUPFAM" id="SSF50800">
    <property type="entry name" value="PK beta-barrel domain-like"/>
    <property type="match status" value="1"/>
</dbReference>
<dbReference type="RefSeq" id="WP_147925557.1">
    <property type="nucleotide sequence ID" value="NZ_VKAC01000003.1"/>
</dbReference>
<dbReference type="Proteomes" id="UP000321234">
    <property type="component" value="Unassembled WGS sequence"/>
</dbReference>
<feature type="domain" description="MOSC" evidence="1">
    <location>
        <begin position="28"/>
        <end position="166"/>
    </location>
</feature>